<evidence type="ECO:0000313" key="3">
    <source>
        <dbReference type="Proteomes" id="UP000319671"/>
    </source>
</evidence>
<dbReference type="AlphaFoldDB" id="A0A561DYV8"/>
<name>A0A561DYV8_9BACI</name>
<accession>A0A561DYV8</accession>
<comment type="caution">
    <text evidence="2">The sequence shown here is derived from an EMBL/GenBank/DDBJ whole genome shotgun (WGS) entry which is preliminary data.</text>
</comment>
<proteinExistence type="predicted"/>
<dbReference type="EMBL" id="VIVN01000001">
    <property type="protein sequence ID" value="TWE08553.1"/>
    <property type="molecule type" value="Genomic_DNA"/>
</dbReference>
<evidence type="ECO:0000256" key="1">
    <source>
        <dbReference type="SAM" id="Coils"/>
    </source>
</evidence>
<gene>
    <name evidence="2" type="ORF">FB550_101579</name>
</gene>
<keyword evidence="3" id="KW-1185">Reference proteome</keyword>
<reference evidence="2 3" key="1">
    <citation type="submission" date="2019-06" db="EMBL/GenBank/DDBJ databases">
        <title>Sorghum-associated microbial communities from plants grown in Nebraska, USA.</title>
        <authorList>
            <person name="Schachtman D."/>
        </authorList>
    </citation>
    <scope>NUCLEOTIDE SEQUENCE [LARGE SCALE GENOMIC DNA]</scope>
    <source>
        <strain evidence="2 3">2482</strain>
    </source>
</reference>
<sequence>MTTNFNVFEAWKDLYNQSSNLYDEKIMESFPSQGIGQLLDMNLQFKKFIDETTEKYLELGNLPSRKDLANLSSQIVNVDTKVDSLEELLEDKLESTDNQVSFKSELSELKSEMKNLDKKLNQILSILKTKE</sequence>
<organism evidence="2 3">
    <name type="scientific">Neobacillus bataviensis</name>
    <dbReference type="NCBI Taxonomy" id="220685"/>
    <lineage>
        <taxon>Bacteria</taxon>
        <taxon>Bacillati</taxon>
        <taxon>Bacillota</taxon>
        <taxon>Bacilli</taxon>
        <taxon>Bacillales</taxon>
        <taxon>Bacillaceae</taxon>
        <taxon>Neobacillus</taxon>
    </lineage>
</organism>
<keyword evidence="1" id="KW-0175">Coiled coil</keyword>
<dbReference type="Proteomes" id="UP000319671">
    <property type="component" value="Unassembled WGS sequence"/>
</dbReference>
<evidence type="ECO:0000313" key="2">
    <source>
        <dbReference type="EMBL" id="TWE08553.1"/>
    </source>
</evidence>
<feature type="coiled-coil region" evidence="1">
    <location>
        <begin position="68"/>
        <end position="126"/>
    </location>
</feature>
<protein>
    <submittedName>
        <fullName evidence="2">Polyhydroxyalkanoic acid synthase PhaR subunit</fullName>
    </submittedName>
</protein>
<dbReference type="RefSeq" id="WP_144562224.1">
    <property type="nucleotide sequence ID" value="NZ_VIVN01000001.1"/>
</dbReference>